<accession>A0ACB8KJB5</accession>
<dbReference type="Proteomes" id="UP000829398">
    <property type="component" value="Chromosome 5"/>
</dbReference>
<evidence type="ECO:0000313" key="1">
    <source>
        <dbReference type="EMBL" id="KAH9754537.1"/>
    </source>
</evidence>
<protein>
    <submittedName>
        <fullName evidence="1">Transport protein particle (TRAPP) component</fullName>
    </submittedName>
</protein>
<sequence length="325" mass="36294">MGREVSESCVDSLLTEIVSTYNNRFYANKPELAARRIEAIGYQVGHQLSERYTMERPRFSDHLEAIKFICKDFWSELFKKQIDNLKTNHRGTFVLQDNRFRWLSRISTDPSVENTESQDPSAAAESKASLATMHVYFPCGIIRGALSNLGIPCAVSADISNLPACVFNFERELPESNGPTGGDKVFGLFCVRPTAKEGDYAVFLDNKLGQTKFDGGYVHNGSLKAARCVFDAECEFLRGLVDRNPNYTLTFAGHSLGAGVVALLVLIVVQNLDKLGNIERNKIRCFAIAPTKCMTLNLAVRYEWIVNGCERKGKTEEKEKAMVLP</sequence>
<gene>
    <name evidence="1" type="ORF">KPL71_015471</name>
</gene>
<organism evidence="1 2">
    <name type="scientific">Citrus sinensis</name>
    <name type="common">Sweet orange</name>
    <name type="synonym">Citrus aurantium var. sinensis</name>
    <dbReference type="NCBI Taxonomy" id="2711"/>
    <lineage>
        <taxon>Eukaryota</taxon>
        <taxon>Viridiplantae</taxon>
        <taxon>Streptophyta</taxon>
        <taxon>Embryophyta</taxon>
        <taxon>Tracheophyta</taxon>
        <taxon>Spermatophyta</taxon>
        <taxon>Magnoliopsida</taxon>
        <taxon>eudicotyledons</taxon>
        <taxon>Gunneridae</taxon>
        <taxon>Pentapetalae</taxon>
        <taxon>rosids</taxon>
        <taxon>malvids</taxon>
        <taxon>Sapindales</taxon>
        <taxon>Rutaceae</taxon>
        <taxon>Aurantioideae</taxon>
        <taxon>Citrus</taxon>
    </lineage>
</organism>
<keyword evidence="2" id="KW-1185">Reference proteome</keyword>
<proteinExistence type="predicted"/>
<comment type="caution">
    <text evidence="1">The sequence shown here is derived from an EMBL/GenBank/DDBJ whole genome shotgun (WGS) entry which is preliminary data.</text>
</comment>
<evidence type="ECO:0000313" key="2">
    <source>
        <dbReference type="Proteomes" id="UP000829398"/>
    </source>
</evidence>
<dbReference type="EMBL" id="CM039174">
    <property type="protein sequence ID" value="KAH9754537.1"/>
    <property type="molecule type" value="Genomic_DNA"/>
</dbReference>
<name>A0ACB8KJB5_CITSI</name>
<reference evidence="2" key="1">
    <citation type="journal article" date="2023" name="Hortic. Res.">
        <title>A chromosome-level phased genome enabling allele-level studies in sweet orange: a case study on citrus Huanglongbing tolerance.</title>
        <authorList>
            <person name="Wu B."/>
            <person name="Yu Q."/>
            <person name="Deng Z."/>
            <person name="Duan Y."/>
            <person name="Luo F."/>
            <person name="Gmitter F. Jr."/>
        </authorList>
    </citation>
    <scope>NUCLEOTIDE SEQUENCE [LARGE SCALE GENOMIC DNA]</scope>
    <source>
        <strain evidence="2">cv. Valencia</strain>
    </source>
</reference>